<name>F0Y325_AURAN</name>
<feature type="coiled-coil region" evidence="6">
    <location>
        <begin position="83"/>
        <end position="110"/>
    </location>
</feature>
<keyword evidence="12" id="KW-1185">Reference proteome</keyword>
<dbReference type="Gene3D" id="1.20.1520.10">
    <property type="entry name" value="ADP-ribosylation factor-like 2-binding protein, domain"/>
    <property type="match status" value="1"/>
</dbReference>
<keyword evidence="8" id="KW-0812">Transmembrane</keyword>
<feature type="chain" id="PRO_5003262652" description="BART domain-containing protein" evidence="9">
    <location>
        <begin position="26"/>
        <end position="2975"/>
    </location>
</feature>
<evidence type="ECO:0000256" key="9">
    <source>
        <dbReference type="SAM" id="SignalP"/>
    </source>
</evidence>
<dbReference type="GeneID" id="20228112"/>
<dbReference type="InParanoid" id="F0Y325"/>
<keyword evidence="9" id="KW-0732">Signal</keyword>
<feature type="region of interest" description="Disordered" evidence="7">
    <location>
        <begin position="2694"/>
        <end position="2750"/>
    </location>
</feature>
<dbReference type="GO" id="GO:0005737">
    <property type="term" value="C:cytoplasm"/>
    <property type="evidence" value="ECO:0007669"/>
    <property type="project" value="UniProtKB-SubCell"/>
</dbReference>
<evidence type="ECO:0000256" key="6">
    <source>
        <dbReference type="SAM" id="Coils"/>
    </source>
</evidence>
<feature type="signal peptide" evidence="9">
    <location>
        <begin position="1"/>
        <end position="25"/>
    </location>
</feature>
<feature type="region of interest" description="Disordered" evidence="7">
    <location>
        <begin position="36"/>
        <end position="68"/>
    </location>
</feature>
<keyword evidence="5" id="KW-0966">Cell projection</keyword>
<evidence type="ECO:0000256" key="1">
    <source>
        <dbReference type="ARBA" id="ARBA00004138"/>
    </source>
</evidence>
<keyword evidence="3" id="KW-0963">Cytoplasm</keyword>
<feature type="region of interest" description="Disordered" evidence="7">
    <location>
        <begin position="1296"/>
        <end position="1336"/>
    </location>
</feature>
<accession>F0Y325</accession>
<evidence type="ECO:0000256" key="7">
    <source>
        <dbReference type="SAM" id="MobiDB-lite"/>
    </source>
</evidence>
<comment type="subcellular location">
    <subcellularLocation>
        <location evidence="1">Cell projection</location>
        <location evidence="1">Cilium</location>
    </subcellularLocation>
    <subcellularLocation>
        <location evidence="2">Cytoplasm</location>
    </subcellularLocation>
</comment>
<evidence type="ECO:0000256" key="4">
    <source>
        <dbReference type="ARBA" id="ARBA00023069"/>
    </source>
</evidence>
<keyword evidence="8" id="KW-1133">Transmembrane helix</keyword>
<evidence type="ECO:0000256" key="8">
    <source>
        <dbReference type="SAM" id="Phobius"/>
    </source>
</evidence>
<dbReference type="Pfam" id="PF11527">
    <property type="entry name" value="ARL2_Bind_BART"/>
    <property type="match status" value="1"/>
</dbReference>
<dbReference type="KEGG" id="aaf:AURANDRAFT_71215"/>
<feature type="domain" description="BART" evidence="10">
    <location>
        <begin position="600"/>
        <end position="688"/>
    </location>
</feature>
<dbReference type="EMBL" id="GL833124">
    <property type="protein sequence ID" value="EGB10323.1"/>
    <property type="molecule type" value="Genomic_DNA"/>
</dbReference>
<sequence>MMAGSNLVRALLLAAAAAQRTGTSGVPPHILERAQQAWRQQQGGGATPPPRFAPPQALYKDGGATSDGAELIPQVTHSGDARAAQAQREAAAAQRALAAARRELAAIDARGAVALAAAAPPRNASGTYKKPAGAAVSVSAMLAAASRWAYERCAATDPERVRDSLGMKGVKHFTEWLDLQRLAVARGDARTATAALERVREVVPRALGSAGYHAWTSFPRDSWRFRQDSMSYMRAHYLCAHTELGFQRSEPALMVRWRRTIEKHVAEVWRHLETRGIDQRLNFVKLFRALGLYVEGQYNAEGRDDRTGDGLASRGDASFDALPSALELNGFEAATFETTLIHRREPLGWYMLSRDRPYDITHEIFALTDDGRFPFPFLAPADVAYGRDATGGLAKRAAPDEPRAARYFAYALQTVVDLLKLHVKRDELDIVCEYVVNLGQLGVRARRGDDGSVDFALGELYLQGRDYVASRRNADGTFGDTYDQDAVRSAKQNRNYDVDVGGTLHTTYVCLWALTQPVYDDDDAQSSWAGAHTTDAEHVALAEASGAEPTLPPPPPPRPELAPSVGAVSKGLPARAAMDAMRPLFESIQEPLLRDLFVELSEPALNAKLEQFLDRASFFFDPKLKLYESQTEEHDLEYTKFHHDYQDLLERVVDDFCDRKRTTPAALFALCEDAASGRDPVADAMLDVFVACFVSMCVERAKHNVAARPDVSPESKDEGKRDDARGAKDANCSMGCLAAQLLVASLVVVEARAASFVQLLACSDANCTANCSILTSHELGRCELGSPTSARQGVKAEFDGATGELVFDYWDSDAACGGRANAQSGFLEPFACQSAAPGVWSAYRLAAAGACAPDCDDCDALWSLKMCSWVPTTTPATDFAYAVQGCVACAAGLRDFAGCGCAGCWPAARGAAGATALADACAKSACDAALEVPCMDCGEVAPSPAACEACVELSLRRSSLMAPIHFSLSMRSKGVPGLRALPGVFGDFTFGVASFFASHAAMASAASSRFAFSADRRAASWRSSSDALRLRFFAFFFFFSGTTSGSSGSSAAAARAPALPFFFAFFGGAAAAAAASAAAAFFAAFFCFLSSGQPMDDVAPALAVASSDGVSNPKLKETLEVMRRLRAKKAPTAPYEINAESLYRQAEAIFAMREKLAAKDWDAAGEAVEFALDLLGPEEEAPATDPTAFEARTKVSKTEHETRNILRRECVAVRAALDRRTIGLVMERALSHGRLSGYVGAVEVGDISDGQLEKACATCERLARRSDLAADATIDVYLRSGRTLLALRRALRGNRWLDPEPDDEAAAEETRPRQRTQSMQAVQEQVEATARAASADEGSSAMMEVFATKFTDVKDLVPEDVRRSIDDGTASAEAVLRRAEARPGGLTYDHDETDSRFPHPLCRGEMRLARDDVEDRKRRRGLRKALQPPACVVEWREPAPEHRRKRVALVGCLDDEASKAQLLRLDLTCEAEPVGARLTREAAALLATAHRVAAIRAELARRDWEVFLRLVKTFETDVEARALELRFGAEDGMHLAIRDATALVADEIAFYRAAVVERDQAKARLLKAFDASPVRGDATGLRLGDADDVRALAPDAQKQLVDDLRDAAQGAELVYVLGPDKDAEKDAEALDALRNLRRAKRALQRRHLANLKDARRAKAELDACAARQREDGDAWPEDARELDLVLQWATFMLASRELAEALAAWPARRVARADGDGDAEDELLFTRPDFLEGLDPRYPTVAPVDVFLDADHDDFVGGLTDDGDEADRADAVKAAVGDAVDALAAAEGAAAFWSVKRLRAALGDARAVLDAVDGAARDVMARRVDVAAAMLLLREAVAGGHWDGLALAQGDAFLDVAADDFDPLFAALAAPLRKRTFRQRAKKRASGLGFLARGEAARRGRASTTQSVLCDLDARTARAGERGGKAGEGVLVATVVRRATMVARGARGSGVPDLPAAMRVAADAVRDAAAVDASTTETEAEDEVPADGPAVTFGTQTLNLDAPPAKRVIRFAPEAGAAEDGGGGETEPEKSVARALNAIGSGTAYVRHSPRAVAELTCVRYETLVRECGARLDLAGHLGADLATECLAADKDPKRALGRDCDDVLAALDAMAKAYCQPSRVDDHRHDAGVALRDAKTLLDALELLYEGHGSLPGSYKALQRRASVGALVLSCRHALRDERWHAIDAAVKLVLEAVGDTHTCLQGAREPDGRFRVAPRAHDDVDVYGPEGRARDAARKEAAAIDRFARTREACRLLLEALDAAAASETDEAAQALALLGSALAAARRLCGARPPMVVAQLSAAAQQATTLRRAAMGHFAADTESTRQTGLTGIAGRWPRQARSAAERKLLDAPHDFDVAQYDALLTLKAPGALDAWRRQEPDRAARADALLEQHDRYLRTTDLARVRKWAAVAEALPAPAPHRHAPAPAAPRAPHPHQNRLEAILAGPRRFVASTPLDFSDDVTDYAGFDDLFPPGDDECVPPAPPRAAAPPPPGDDGVLRSKMKPTRDELDARRRALRCRTALREALDAGTASSWRAVARGVDEFDRGPAPRDGNVAGAAAVAAVGRAARVTLLRDDVDPVVLRGSPARKPRLGAAYFAGRPAGRVRVPPAVLEPLRKAAKLDAPDTLDDLDVDWFHLGQLFVATARDADRRADAAERLAALRGVVDMIDRKGFPSRANALRNAAKHFLGIDSESEASSDDDAPIHALPKKRAPRAPDHRPAWRPAASHAGHHVGDQTHAHTGELYNTSGERTPVKSLRARFESDAAAGPALKRDAETAPETTRALRVSYDNNNVRVEVGRGALYTVAVWALLVTACVAYLVALKAKHFQKVQERLDAQHQQSFETLEAIAIKNAELASKKIRKMPILSTLYVFGAHYVAPYALQGFALLRPYVMTLFQVVIPVLRRLSPTWIFLQWGAARGAVARLNAFGTDVLRNTNVAAQRAGKAFGAFGLRFGRGGALPPAPKVAAHDRPV</sequence>
<evidence type="ECO:0000313" key="12">
    <source>
        <dbReference type="Proteomes" id="UP000002729"/>
    </source>
</evidence>
<keyword evidence="4" id="KW-0969">Cilium</keyword>
<proteinExistence type="predicted"/>
<evidence type="ECO:0000313" key="11">
    <source>
        <dbReference type="EMBL" id="EGB10323.1"/>
    </source>
</evidence>
<dbReference type="InterPro" id="IPR042541">
    <property type="entry name" value="BART_sf"/>
</dbReference>
<dbReference type="OrthoDB" id="10657451at2759"/>
<dbReference type="InterPro" id="IPR023379">
    <property type="entry name" value="BART_dom"/>
</dbReference>
<feature type="transmembrane region" description="Helical" evidence="8">
    <location>
        <begin position="1061"/>
        <end position="1086"/>
    </location>
</feature>
<feature type="transmembrane region" description="Helical" evidence="8">
    <location>
        <begin position="2867"/>
        <end position="2884"/>
    </location>
</feature>
<feature type="region of interest" description="Disordered" evidence="7">
    <location>
        <begin position="2473"/>
        <end position="2502"/>
    </location>
</feature>
<dbReference type="GO" id="GO:0005929">
    <property type="term" value="C:cilium"/>
    <property type="evidence" value="ECO:0007669"/>
    <property type="project" value="UniProtKB-SubCell"/>
</dbReference>
<evidence type="ECO:0000256" key="3">
    <source>
        <dbReference type="ARBA" id="ARBA00022490"/>
    </source>
</evidence>
<keyword evidence="6" id="KW-0175">Coiled coil</keyword>
<dbReference type="Proteomes" id="UP000002729">
    <property type="component" value="Unassembled WGS sequence"/>
</dbReference>
<dbReference type="RefSeq" id="XP_009035130.1">
    <property type="nucleotide sequence ID" value="XM_009036882.1"/>
</dbReference>
<organism evidence="12">
    <name type="scientific">Aureococcus anophagefferens</name>
    <name type="common">Harmful bloom alga</name>
    <dbReference type="NCBI Taxonomy" id="44056"/>
    <lineage>
        <taxon>Eukaryota</taxon>
        <taxon>Sar</taxon>
        <taxon>Stramenopiles</taxon>
        <taxon>Ochrophyta</taxon>
        <taxon>Pelagophyceae</taxon>
        <taxon>Pelagomonadales</taxon>
        <taxon>Pelagomonadaceae</taxon>
        <taxon>Aureococcus</taxon>
    </lineage>
</organism>
<keyword evidence="8" id="KW-0472">Membrane</keyword>
<feature type="compositionally biased region" description="Basic and acidic residues" evidence="7">
    <location>
        <begin position="2733"/>
        <end position="2742"/>
    </location>
</feature>
<feature type="transmembrane region" description="Helical" evidence="8">
    <location>
        <begin position="2802"/>
        <end position="2823"/>
    </location>
</feature>
<evidence type="ECO:0000256" key="5">
    <source>
        <dbReference type="ARBA" id="ARBA00023273"/>
    </source>
</evidence>
<reference evidence="11 12" key="1">
    <citation type="journal article" date="2011" name="Proc. Natl. Acad. Sci. U.S.A.">
        <title>Niche of harmful alga Aureococcus anophagefferens revealed through ecogenomics.</title>
        <authorList>
            <person name="Gobler C.J."/>
            <person name="Berry D.L."/>
            <person name="Dyhrman S.T."/>
            <person name="Wilhelm S.W."/>
            <person name="Salamov A."/>
            <person name="Lobanov A.V."/>
            <person name="Zhang Y."/>
            <person name="Collier J.L."/>
            <person name="Wurch L.L."/>
            <person name="Kustka A.B."/>
            <person name="Dill B.D."/>
            <person name="Shah M."/>
            <person name="VerBerkmoes N.C."/>
            <person name="Kuo A."/>
            <person name="Terry A."/>
            <person name="Pangilinan J."/>
            <person name="Lindquist E.A."/>
            <person name="Lucas S."/>
            <person name="Paulsen I.T."/>
            <person name="Hattenrath-Lehmann T.K."/>
            <person name="Talmage S.C."/>
            <person name="Walker E.A."/>
            <person name="Koch F."/>
            <person name="Burson A.M."/>
            <person name="Marcoval M.A."/>
            <person name="Tang Y.Z."/>
            <person name="Lecleir G.R."/>
            <person name="Coyne K.J."/>
            <person name="Berg G.M."/>
            <person name="Bertrand E.M."/>
            <person name="Saito M.A."/>
            <person name="Gladyshev V.N."/>
            <person name="Grigoriev I.V."/>
        </authorList>
    </citation>
    <scope>NUCLEOTIDE SEQUENCE [LARGE SCALE GENOMIC DNA]</scope>
    <source>
        <strain evidence="12">CCMP 1984</strain>
    </source>
</reference>
<feature type="region of interest" description="Disordered" evidence="7">
    <location>
        <begin position="1971"/>
        <end position="1990"/>
    </location>
</feature>
<gene>
    <name evidence="11" type="ORF">AURANDRAFT_71215</name>
</gene>
<evidence type="ECO:0000259" key="10">
    <source>
        <dbReference type="Pfam" id="PF11527"/>
    </source>
</evidence>
<feature type="transmembrane region" description="Helical" evidence="8">
    <location>
        <begin position="1032"/>
        <end position="1054"/>
    </location>
</feature>
<protein>
    <recommendedName>
        <fullName evidence="10">BART domain-containing protein</fullName>
    </recommendedName>
</protein>
<evidence type="ECO:0000256" key="2">
    <source>
        <dbReference type="ARBA" id="ARBA00004496"/>
    </source>
</evidence>
<feature type="compositionally biased region" description="Pro residues" evidence="7">
    <location>
        <begin position="2481"/>
        <end position="2494"/>
    </location>
</feature>